<dbReference type="Proteomes" id="UP000789719">
    <property type="component" value="Unassembled WGS sequence"/>
</dbReference>
<evidence type="ECO:0008006" key="3">
    <source>
        <dbReference type="Google" id="ProtNLM"/>
    </source>
</evidence>
<dbReference type="PIRSF" id="PIRSF011474">
    <property type="entry name" value="Glucitol_operon_activator"/>
    <property type="match status" value="1"/>
</dbReference>
<evidence type="ECO:0000313" key="1">
    <source>
        <dbReference type="EMBL" id="CAH0417860.1"/>
    </source>
</evidence>
<name>A0ABN8BN36_9LACO</name>
<protein>
    <recommendedName>
        <fullName evidence="3">Glucitol operon activator</fullName>
    </recommendedName>
</protein>
<dbReference type="Pfam" id="PF06923">
    <property type="entry name" value="GutM"/>
    <property type="match status" value="1"/>
</dbReference>
<evidence type="ECO:0000313" key="2">
    <source>
        <dbReference type="Proteomes" id="UP000789719"/>
    </source>
</evidence>
<comment type="caution">
    <text evidence="1">The sequence shown here is derived from an EMBL/GenBank/DDBJ whole genome shotgun (WGS) entry which is preliminary data.</text>
</comment>
<reference evidence="1 2" key="1">
    <citation type="submission" date="2021-11" db="EMBL/GenBank/DDBJ databases">
        <authorList>
            <person name="Depoorter E."/>
        </authorList>
    </citation>
    <scope>NUCLEOTIDE SEQUENCE [LARGE SCALE GENOMIC DNA]</scope>
    <source>
        <strain evidence="1 2">LMG 24286</strain>
    </source>
</reference>
<gene>
    <name evidence="1" type="ORF">WGH24286_00276</name>
</gene>
<proteinExistence type="predicted"/>
<accession>A0ABN8BN36</accession>
<dbReference type="InterPro" id="IPR009693">
    <property type="entry name" value="Glucitol_operon_activator"/>
</dbReference>
<keyword evidence="2" id="KW-1185">Reference proteome</keyword>
<organism evidence="1 2">
    <name type="scientific">Periweissella ghanensis</name>
    <dbReference type="NCBI Taxonomy" id="467997"/>
    <lineage>
        <taxon>Bacteria</taxon>
        <taxon>Bacillati</taxon>
        <taxon>Bacillota</taxon>
        <taxon>Bacilli</taxon>
        <taxon>Lactobacillales</taxon>
        <taxon>Lactobacillaceae</taxon>
        <taxon>Periweissella</taxon>
    </lineage>
</organism>
<dbReference type="RefSeq" id="WP_349304825.1">
    <property type="nucleotide sequence ID" value="NZ_CAKKNT010000002.1"/>
</dbReference>
<dbReference type="EMBL" id="CAKKNT010000002">
    <property type="protein sequence ID" value="CAH0417860.1"/>
    <property type="molecule type" value="Genomic_DNA"/>
</dbReference>
<sequence length="163" mass="19152">MYVIIIGVFIAVAFLIQTVLAFFQIRNFARTFHKVRQDGRILIGKNPRRFRSGSLMLVGLDADDRIRQIQVMKGISVFDRFKQKNTYNGELFIELATDYQTLHKMRRTERECILNAYRNFINYKTNNLSFSDFDTSGPNLLELPVFTGIFNKTKLMTQKLIRR</sequence>